<evidence type="ECO:0000256" key="1">
    <source>
        <dbReference type="SAM" id="MobiDB-lite"/>
    </source>
</evidence>
<feature type="compositionally biased region" description="Low complexity" evidence="1">
    <location>
        <begin position="81"/>
        <end position="123"/>
    </location>
</feature>
<feature type="compositionally biased region" description="Polar residues" evidence="1">
    <location>
        <begin position="175"/>
        <end position="189"/>
    </location>
</feature>
<comment type="caution">
    <text evidence="2">The sequence shown here is derived from an EMBL/GenBank/DDBJ whole genome shotgun (WGS) entry which is preliminary data.</text>
</comment>
<feature type="region of interest" description="Disordered" evidence="1">
    <location>
        <begin position="11"/>
        <end position="189"/>
    </location>
</feature>
<feature type="compositionally biased region" description="Basic residues" evidence="1">
    <location>
        <begin position="147"/>
        <end position="159"/>
    </location>
</feature>
<name>A0AAV4ZZB0_9AGAM</name>
<reference evidence="2" key="1">
    <citation type="submission" date="2021-10" db="EMBL/GenBank/DDBJ databases">
        <title>De novo Genome Assembly of Clathrus columnatus (Basidiomycota, Fungi) Using Illumina and Nanopore Sequence Data.</title>
        <authorList>
            <person name="Ogiso-Tanaka E."/>
            <person name="Itagaki H."/>
            <person name="Hosoya T."/>
            <person name="Hosaka K."/>
        </authorList>
    </citation>
    <scope>NUCLEOTIDE SEQUENCE</scope>
    <source>
        <strain evidence="2">MO-923</strain>
    </source>
</reference>
<dbReference type="EMBL" id="BPWL01000001">
    <property type="protein sequence ID" value="GJJ06349.1"/>
    <property type="molecule type" value="Genomic_DNA"/>
</dbReference>
<dbReference type="Proteomes" id="UP001050691">
    <property type="component" value="Unassembled WGS sequence"/>
</dbReference>
<protein>
    <submittedName>
        <fullName evidence="2">Uncharacterized protein</fullName>
    </submittedName>
</protein>
<keyword evidence="3" id="KW-1185">Reference proteome</keyword>
<organism evidence="2 3">
    <name type="scientific">Clathrus columnatus</name>
    <dbReference type="NCBI Taxonomy" id="1419009"/>
    <lineage>
        <taxon>Eukaryota</taxon>
        <taxon>Fungi</taxon>
        <taxon>Dikarya</taxon>
        <taxon>Basidiomycota</taxon>
        <taxon>Agaricomycotina</taxon>
        <taxon>Agaricomycetes</taxon>
        <taxon>Phallomycetidae</taxon>
        <taxon>Phallales</taxon>
        <taxon>Clathraceae</taxon>
        <taxon>Clathrus</taxon>
    </lineage>
</organism>
<accession>A0AAV4ZZB0</accession>
<dbReference type="AlphaFoldDB" id="A0AAV4ZZB0"/>
<proteinExistence type="predicted"/>
<gene>
    <name evidence="2" type="ORF">Clacol_000540</name>
</gene>
<feature type="compositionally biased region" description="Polar residues" evidence="1">
    <location>
        <begin position="129"/>
        <end position="143"/>
    </location>
</feature>
<feature type="compositionally biased region" description="Low complexity" evidence="1">
    <location>
        <begin position="42"/>
        <end position="53"/>
    </location>
</feature>
<evidence type="ECO:0000313" key="3">
    <source>
        <dbReference type="Proteomes" id="UP001050691"/>
    </source>
</evidence>
<sequence>MRRSLLARVARMVNASRKKPPPKKQAEQAVDEGSPSANSDNASPGSSSTTPAARDPSPSRKSPLCNIGPSSSDMSGRRTHSSQQPIHNNNNNSIPPYPSSSQQQPIRQHSYSSISPPSVSPASFHHHNSPTSEYPSYTNSPISNGHGHNHGHGHGHGHHTPSTAGTSLSRHDLPSIQTSQSRLSNISVDPSHNIGTWHTAPMMSSSVDSIEPFKVTLA</sequence>
<evidence type="ECO:0000313" key="2">
    <source>
        <dbReference type="EMBL" id="GJJ06349.1"/>
    </source>
</evidence>